<sequence>MSETPGKSLFSVSDTDKQHVSKRGGYMSALFQLFDRNMKSGKNHSISKALPQPGKDSNDDKLPMAKLLLIADENRGGFPSPKKIAASKELSDRGTNSKFVENRVQKRAPGVVARLMGLESFPETKLSKDEDILKQIDQLELRSLQELSHHKQEPFLLRDQLHEGQAENIRRQSLMGKFSVFAGNPLDKMHDKQSQVITDGMLSKKLHMQNPLAPRLNMKGIKEPSDEDSNPFHLSSLNVTPLHIQSVCNPSKPHSKSNSSNESPNLLSNCKAALHRGGAKLVDPHVPQSSQFCVSAVEATPSKDSESETDSIRTMETLERRKRLKHNHTNLVANANKLLKNQPLSKTCNSKEDGNARIFHLKQNSQRMPKRRPFSPLPLESMESLPVIRPDRKNSYHGELGSMKDRRKPSHTKDFPRRYSADCFEVSKKQDAKKEDSGCAAIKKTAGMQVIISNQVGATMAGSSKPPYVSIGNAKHMQTLSSGGQDSLKQCKNLKEGLSTISSTKASLVRIRSVKGYLQQICLDGANTRPEEMATGFLVKPPHELVHQPSFQQEDAVLVEKRSTLMDVLDLPTEHRSQQEESGSSKTPVSAVNVKEKMQALTKFSVPCHSFKQLNLSSFNAEKNVSCNKHCAPGQVQRLTKRKQSTSADEDQKRGETSAVKSLSRRRVTPDPCVPTTKLSLATRNGKIQTESTLLEDRESCRPPVGTMLGGKGHAQKKPVKNGSKQQINMDQKLRSKRQLTSKKVIKTGAATSDPSKNKRIEPANLVQENMDTIHSKDIGSVVGTGITVKGENYKENVYSRCSQAPPALTFFKDLTKPGERKNNHADILSAELLESNKSTKVVKVLQELSLNSLSEGLSLAKSIESCGRTTWEDSADACKTGSPVTLFRSDQPPNACHSTVTCQEVSQLLSVEFTDEINATDKVLSPEFEGVSPNEFHSSKGRDFLDKSCHQLTPVSILDIPLQDESPKNLDESKREEVSSNEAPDNLQGKVSSNLSSVPRLRVRESDASCTNEDFIQSERIMEAILGISRIRHIDPCSLGIKEAIDMACAEDEVRYMHKILSSSKFLSEEKLMSWSLEQEMPIEAAIFEKVENQDNSPVCREYNSELSPSDDDDQGFISMLALKQLRGSFLQRKLLFDCLNEALSFKLHSLWNNDPLSGEVFLNPRLSRQKELIQEIHRQTCQWRELAGSVTDELVEKDMNSGLGKWADLKEEVMEVGLDVERMIFKMMMEDIITEIIKLQRVGEIL</sequence>
<dbReference type="EMBL" id="CM055099">
    <property type="protein sequence ID" value="KAJ7548055.1"/>
    <property type="molecule type" value="Genomic_DNA"/>
</dbReference>
<evidence type="ECO:0000313" key="1">
    <source>
        <dbReference type="EMBL" id="KAJ7548055.1"/>
    </source>
</evidence>
<evidence type="ECO:0000313" key="2">
    <source>
        <dbReference type="Proteomes" id="UP001162992"/>
    </source>
</evidence>
<organism evidence="1 2">
    <name type="scientific">Diphasiastrum complanatum</name>
    <name type="common">Issler's clubmoss</name>
    <name type="synonym">Lycopodium complanatum</name>
    <dbReference type="NCBI Taxonomy" id="34168"/>
    <lineage>
        <taxon>Eukaryota</taxon>
        <taxon>Viridiplantae</taxon>
        <taxon>Streptophyta</taxon>
        <taxon>Embryophyta</taxon>
        <taxon>Tracheophyta</taxon>
        <taxon>Lycopodiopsida</taxon>
        <taxon>Lycopodiales</taxon>
        <taxon>Lycopodiaceae</taxon>
        <taxon>Lycopodioideae</taxon>
        <taxon>Diphasiastrum</taxon>
    </lineage>
</organism>
<reference evidence="2" key="1">
    <citation type="journal article" date="2024" name="Proc. Natl. Acad. Sci. U.S.A.">
        <title>Extraordinary preservation of gene collinearity over three hundred million years revealed in homosporous lycophytes.</title>
        <authorList>
            <person name="Li C."/>
            <person name="Wickell D."/>
            <person name="Kuo L.Y."/>
            <person name="Chen X."/>
            <person name="Nie B."/>
            <person name="Liao X."/>
            <person name="Peng D."/>
            <person name="Ji J."/>
            <person name="Jenkins J."/>
            <person name="Williams M."/>
            <person name="Shu S."/>
            <person name="Plott C."/>
            <person name="Barry K."/>
            <person name="Rajasekar S."/>
            <person name="Grimwood J."/>
            <person name="Han X."/>
            <person name="Sun S."/>
            <person name="Hou Z."/>
            <person name="He W."/>
            <person name="Dai G."/>
            <person name="Sun C."/>
            <person name="Schmutz J."/>
            <person name="Leebens-Mack J.H."/>
            <person name="Li F.W."/>
            <person name="Wang L."/>
        </authorList>
    </citation>
    <scope>NUCLEOTIDE SEQUENCE [LARGE SCALE GENOMIC DNA]</scope>
    <source>
        <strain evidence="2">cv. PW_Plant_1</strain>
    </source>
</reference>
<dbReference type="Proteomes" id="UP001162992">
    <property type="component" value="Chromosome 8"/>
</dbReference>
<accession>A0ACC2D174</accession>
<comment type="caution">
    <text evidence="1">The sequence shown here is derived from an EMBL/GenBank/DDBJ whole genome shotgun (WGS) entry which is preliminary data.</text>
</comment>
<protein>
    <submittedName>
        <fullName evidence="1">Uncharacterized protein</fullName>
    </submittedName>
</protein>
<name>A0ACC2D174_DIPCM</name>
<keyword evidence="2" id="KW-1185">Reference proteome</keyword>
<gene>
    <name evidence="1" type="ORF">O6H91_08G115600</name>
</gene>
<proteinExistence type="predicted"/>